<dbReference type="PROSITE" id="PS51318">
    <property type="entry name" value="TAT"/>
    <property type="match status" value="1"/>
</dbReference>
<dbReference type="InterPro" id="IPR036866">
    <property type="entry name" value="RibonucZ/Hydroxyglut_hydro"/>
</dbReference>
<dbReference type="CDD" id="cd16280">
    <property type="entry name" value="metallo-hydrolase-like_MBL-fold"/>
    <property type="match status" value="1"/>
</dbReference>
<dbReference type="InterPro" id="IPR019546">
    <property type="entry name" value="TAT_signal_bac_arc"/>
</dbReference>
<dbReference type="AlphaFoldDB" id="A0A2T4Z5U2"/>
<dbReference type="GO" id="GO:0046872">
    <property type="term" value="F:metal ion binding"/>
    <property type="evidence" value="ECO:0007669"/>
    <property type="project" value="UniProtKB-KW"/>
</dbReference>
<dbReference type="SUPFAM" id="SSF56281">
    <property type="entry name" value="Metallo-hydrolase/oxidoreductase"/>
    <property type="match status" value="1"/>
</dbReference>
<keyword evidence="2" id="KW-0479">Metal-binding</keyword>
<sequence>MLFRKPPSLPLRAEAVDPSRRDFLAMACACCAMAALPADPAKAQSAAVQRHLAAARAAAGDDLLSYLRLSEIVAPTPGARPMSPDELMRLPAPPPGKAFDNLFFVGSRWVSAWALVTSDGIILIDAMDNDDEAEHIIDAGMRRLGLDPAAIKMVIVTHGHGDHYGGVGYLKRRYAPRIVASSLDWTMMETQLEFDRPDWGRPPQRDMAVEDGSVLRLGDTSVAVILTPGHTMGTISLAFDVRDGARTHRALLWGGTAFNFGRRPDRLVRLQAYIDGTARVRDRAGREGMDVFISNHPIYDEAVDKLGRMGDGRPNPFVIGTAATQRALTVMHECALATMEVWKG</sequence>
<reference evidence="6 7" key="1">
    <citation type="submission" date="2018-04" db="EMBL/GenBank/DDBJ databases">
        <title>Genomic Encyclopedia of Archaeal and Bacterial Type Strains, Phase II (KMG-II): from individual species to whole genera.</title>
        <authorList>
            <person name="Goeker M."/>
        </authorList>
    </citation>
    <scope>NUCLEOTIDE SEQUENCE [LARGE SCALE GENOMIC DNA]</scope>
    <source>
        <strain evidence="6 7">DSM 25521</strain>
    </source>
</reference>
<dbReference type="Gene3D" id="3.60.15.10">
    <property type="entry name" value="Ribonuclease Z/Hydroxyacylglutathione hydrolase-like"/>
    <property type="match status" value="1"/>
</dbReference>
<dbReference type="InterPro" id="IPR001279">
    <property type="entry name" value="Metallo-B-lactamas"/>
</dbReference>
<evidence type="ECO:0000256" key="4">
    <source>
        <dbReference type="ARBA" id="ARBA00022833"/>
    </source>
</evidence>
<name>A0A2T4Z5U2_9HYPH</name>
<dbReference type="GO" id="GO:0016787">
    <property type="term" value="F:hydrolase activity"/>
    <property type="evidence" value="ECO:0007669"/>
    <property type="project" value="UniProtKB-KW"/>
</dbReference>
<protein>
    <submittedName>
        <fullName evidence="6">Metallo-beta-lactamase class B</fullName>
    </submittedName>
</protein>
<dbReference type="OrthoDB" id="9773738at2"/>
<evidence type="ECO:0000259" key="5">
    <source>
        <dbReference type="SMART" id="SM00849"/>
    </source>
</evidence>
<dbReference type="SMART" id="SM00849">
    <property type="entry name" value="Lactamase_B"/>
    <property type="match status" value="1"/>
</dbReference>
<dbReference type="EMBL" id="PZZL01000004">
    <property type="protein sequence ID" value="PTM57257.1"/>
    <property type="molecule type" value="Genomic_DNA"/>
</dbReference>
<dbReference type="InterPro" id="IPR051453">
    <property type="entry name" value="MBL_Glyoxalase_II"/>
</dbReference>
<dbReference type="InterPro" id="IPR006311">
    <property type="entry name" value="TAT_signal"/>
</dbReference>
<comment type="caution">
    <text evidence="6">The sequence shown here is derived from an EMBL/GenBank/DDBJ whole genome shotgun (WGS) entry which is preliminary data.</text>
</comment>
<dbReference type="Pfam" id="PF00753">
    <property type="entry name" value="Lactamase_B"/>
    <property type="match status" value="1"/>
</dbReference>
<dbReference type="Proteomes" id="UP000241808">
    <property type="component" value="Unassembled WGS sequence"/>
</dbReference>
<evidence type="ECO:0000313" key="6">
    <source>
        <dbReference type="EMBL" id="PTM57257.1"/>
    </source>
</evidence>
<evidence type="ECO:0000256" key="3">
    <source>
        <dbReference type="ARBA" id="ARBA00022801"/>
    </source>
</evidence>
<evidence type="ECO:0000313" key="7">
    <source>
        <dbReference type="Proteomes" id="UP000241808"/>
    </source>
</evidence>
<comment type="cofactor">
    <cofactor evidence="1">
        <name>Zn(2+)</name>
        <dbReference type="ChEBI" id="CHEBI:29105"/>
    </cofactor>
</comment>
<feature type="domain" description="Metallo-beta-lactamase" evidence="5">
    <location>
        <begin position="109"/>
        <end position="296"/>
    </location>
</feature>
<accession>A0A2T4Z5U2</accession>
<organism evidence="6 7">
    <name type="scientific">Phreatobacter oligotrophus</name>
    <dbReference type="NCBI Taxonomy" id="1122261"/>
    <lineage>
        <taxon>Bacteria</taxon>
        <taxon>Pseudomonadati</taxon>
        <taxon>Pseudomonadota</taxon>
        <taxon>Alphaproteobacteria</taxon>
        <taxon>Hyphomicrobiales</taxon>
        <taxon>Phreatobacteraceae</taxon>
        <taxon>Phreatobacter</taxon>
    </lineage>
</organism>
<dbReference type="PANTHER" id="PTHR46233">
    <property type="entry name" value="HYDROXYACYLGLUTATHIONE HYDROLASE GLOC"/>
    <property type="match status" value="1"/>
</dbReference>
<dbReference type="PANTHER" id="PTHR46233:SF3">
    <property type="entry name" value="HYDROXYACYLGLUTATHIONE HYDROLASE GLOC"/>
    <property type="match status" value="1"/>
</dbReference>
<dbReference type="NCBIfam" id="TIGR01409">
    <property type="entry name" value="TAT_signal_seq"/>
    <property type="match status" value="1"/>
</dbReference>
<evidence type="ECO:0000256" key="2">
    <source>
        <dbReference type="ARBA" id="ARBA00022723"/>
    </source>
</evidence>
<keyword evidence="7" id="KW-1185">Reference proteome</keyword>
<proteinExistence type="predicted"/>
<keyword evidence="4" id="KW-0862">Zinc</keyword>
<evidence type="ECO:0000256" key="1">
    <source>
        <dbReference type="ARBA" id="ARBA00001947"/>
    </source>
</evidence>
<gene>
    <name evidence="6" type="ORF">C8P69_104307</name>
</gene>
<keyword evidence="3" id="KW-0378">Hydrolase</keyword>